<protein>
    <submittedName>
        <fullName evidence="1">Uncharacterized protein</fullName>
    </submittedName>
</protein>
<sequence length="369" mass="37826">MSYLFNLLPDSTTGVKLPPGRKSLGLWDTDASHLLRITPGSNLTAHRSLTWTTGDADRNVTISGDAVISQDYSTTGTPRFGAVGVGTVPTGAAFHGYDAAGTVSVYLDASTGNNSAGFQLRNAASTANDRTLFSRLFSTHGSLPDAFLQDHRVGGSLVSRTAFLANGNGYFDGLNWGLGQTTFDATGTKVFVIGNGTAPAAGLANASQFYSKDFGSIACPTFKMEDGTEIILNQNLSTASSPAFAAVTGRDASGTNTAGANLTIQPGQSTGNATPASIQLQYTAAGSSGSTAQSLVTGLTFSNALLTFADAVNVAFNTTTGTNFGTATGQKLGFWNATPVVQQVLATGAGATVDNVISLLQTLGLCRQS</sequence>
<dbReference type="EMBL" id="CP036433">
    <property type="protein sequence ID" value="QDU97513.1"/>
    <property type="molecule type" value="Genomic_DNA"/>
</dbReference>
<keyword evidence="2" id="KW-1185">Reference proteome</keyword>
<evidence type="ECO:0000313" key="1">
    <source>
        <dbReference type="EMBL" id="QDU97513.1"/>
    </source>
</evidence>
<evidence type="ECO:0000313" key="2">
    <source>
        <dbReference type="Proteomes" id="UP000317648"/>
    </source>
</evidence>
<gene>
    <name evidence="1" type="ORF">Pla8534_53610</name>
</gene>
<proteinExistence type="predicted"/>
<reference evidence="1 2" key="1">
    <citation type="submission" date="2019-02" db="EMBL/GenBank/DDBJ databases">
        <title>Deep-cultivation of Planctomycetes and their phenomic and genomic characterization uncovers novel biology.</title>
        <authorList>
            <person name="Wiegand S."/>
            <person name="Jogler M."/>
            <person name="Boedeker C."/>
            <person name="Pinto D."/>
            <person name="Vollmers J."/>
            <person name="Rivas-Marin E."/>
            <person name="Kohn T."/>
            <person name="Peeters S.H."/>
            <person name="Heuer A."/>
            <person name="Rast P."/>
            <person name="Oberbeckmann S."/>
            <person name="Bunk B."/>
            <person name="Jeske O."/>
            <person name="Meyerdierks A."/>
            <person name="Storesund J.E."/>
            <person name="Kallscheuer N."/>
            <person name="Luecker S."/>
            <person name="Lage O.M."/>
            <person name="Pohl T."/>
            <person name="Merkel B.J."/>
            <person name="Hornburger P."/>
            <person name="Mueller R.-W."/>
            <person name="Bruemmer F."/>
            <person name="Labrenz M."/>
            <person name="Spormann A.M."/>
            <person name="Op den Camp H."/>
            <person name="Overmann J."/>
            <person name="Amann R."/>
            <person name="Jetten M.S.M."/>
            <person name="Mascher T."/>
            <person name="Medema M.H."/>
            <person name="Devos D.P."/>
            <person name="Kaster A.-K."/>
            <person name="Ovreas L."/>
            <person name="Rohde M."/>
            <person name="Galperin M.Y."/>
            <person name="Jogler C."/>
        </authorList>
    </citation>
    <scope>NUCLEOTIDE SEQUENCE [LARGE SCALE GENOMIC DNA]</scope>
    <source>
        <strain evidence="1 2">Pla85_3_4</strain>
    </source>
</reference>
<accession>A0A518E0A6</accession>
<dbReference type="KEGG" id="lcre:Pla8534_53610"/>
<dbReference type="AlphaFoldDB" id="A0A518E0A6"/>
<name>A0A518E0A6_9BACT</name>
<dbReference type="RefSeq" id="WP_145056282.1">
    <property type="nucleotide sequence ID" value="NZ_CP036433.1"/>
</dbReference>
<organism evidence="1 2">
    <name type="scientific">Lignipirellula cremea</name>
    <dbReference type="NCBI Taxonomy" id="2528010"/>
    <lineage>
        <taxon>Bacteria</taxon>
        <taxon>Pseudomonadati</taxon>
        <taxon>Planctomycetota</taxon>
        <taxon>Planctomycetia</taxon>
        <taxon>Pirellulales</taxon>
        <taxon>Pirellulaceae</taxon>
        <taxon>Lignipirellula</taxon>
    </lineage>
</organism>
<dbReference type="Proteomes" id="UP000317648">
    <property type="component" value="Chromosome"/>
</dbReference>